<dbReference type="STRING" id="1249552.PS2015_1922"/>
<protein>
    <recommendedName>
        <fullName evidence="3">Tip attachment protein J domain-containing protein</fullName>
    </recommendedName>
</protein>
<dbReference type="RefSeq" id="WP_058022040.1">
    <property type="nucleotide sequence ID" value="NZ_CP013189.1"/>
</dbReference>
<dbReference type="OrthoDB" id="6397421at2"/>
<dbReference type="Proteomes" id="UP000065641">
    <property type="component" value="Chromosome"/>
</dbReference>
<dbReference type="KEGG" id="pspi:PS2015_1922"/>
<dbReference type="EMBL" id="CP013189">
    <property type="protein sequence ID" value="ALO46569.1"/>
    <property type="molecule type" value="Genomic_DNA"/>
</dbReference>
<accession>A0A0S2KEB1</accession>
<keyword evidence="2" id="KW-1185">Reference proteome</keyword>
<evidence type="ECO:0000313" key="2">
    <source>
        <dbReference type="Proteomes" id="UP000065641"/>
    </source>
</evidence>
<dbReference type="AlphaFoldDB" id="A0A0S2KEB1"/>
<reference evidence="1 2" key="1">
    <citation type="submission" date="2015-11" db="EMBL/GenBank/DDBJ databases">
        <authorList>
            <person name="Zhang Y."/>
            <person name="Guo Z."/>
        </authorList>
    </citation>
    <scope>NUCLEOTIDE SEQUENCE [LARGE SCALE GENOMIC DNA]</scope>
    <source>
        <strain evidence="1 2">KCTC 32221</strain>
    </source>
</reference>
<name>A0A0S2KEB1_9GAMM</name>
<evidence type="ECO:0008006" key="3">
    <source>
        <dbReference type="Google" id="ProtNLM"/>
    </source>
</evidence>
<gene>
    <name evidence="1" type="ORF">PS2015_1922</name>
</gene>
<sequence length="481" mass="53762">MALSDSEWRAWLAQEDKQPVILVEAQYYDGSVKTAYWSDSGYIDPTDASGKNYLPVIVSEVVINESLQSSVLDDVEVFLYDQDLLSWRFVGYSFKVWFGDKSWPRSDFVLQATEKTHDLAARDPDRVRFQFADLGDIYFDQLVNGNGLGLDAGLPFVFGRVFNFEPLRTGSETFRYFTPAEIASPEAARDNGVAVTITNINFTADGTGDGLRIDVTLSAPPAGRVTLDIRGGIPGDPDPTWTNNNLKHLLQRMNNYIQIPIPLGPTLDTAPMDDLGYAFYQYGTVKQMLTEFCDSLGLNPRINKAGQLDVIRIDDSGTATRLATDSNLLSRLTLQSIEPPYKQLELGYRKNWAVQGTDTLAGSVSAANALLYSRDYSYEKETRTLTGYPFVRNQKRETLLYEQTDAAAELTRRWDLRETEHRVYAGEGDASFLADEIGDKIVLRSADYGFGPVGSSPGTSVIVISNKKNLTRQRCQFEIWV</sequence>
<evidence type="ECO:0000313" key="1">
    <source>
        <dbReference type="EMBL" id="ALO46569.1"/>
    </source>
</evidence>
<organism evidence="1 2">
    <name type="scientific">Pseudohongiella spirulinae</name>
    <dbReference type="NCBI Taxonomy" id="1249552"/>
    <lineage>
        <taxon>Bacteria</taxon>
        <taxon>Pseudomonadati</taxon>
        <taxon>Pseudomonadota</taxon>
        <taxon>Gammaproteobacteria</taxon>
        <taxon>Pseudomonadales</taxon>
        <taxon>Pseudohongiellaceae</taxon>
        <taxon>Pseudohongiella</taxon>
    </lineage>
</organism>
<proteinExistence type="predicted"/>